<dbReference type="EMBL" id="MN740808">
    <property type="protein sequence ID" value="QHU12590.1"/>
    <property type="molecule type" value="Genomic_DNA"/>
</dbReference>
<evidence type="ECO:0000313" key="2">
    <source>
        <dbReference type="EMBL" id="QHU12590.1"/>
    </source>
</evidence>
<feature type="transmembrane region" description="Helical" evidence="1">
    <location>
        <begin position="67"/>
        <end position="85"/>
    </location>
</feature>
<accession>A0A6C0K6Z9</accession>
<protein>
    <submittedName>
        <fullName evidence="2">Uncharacterized protein</fullName>
    </submittedName>
</protein>
<feature type="transmembrane region" description="Helical" evidence="1">
    <location>
        <begin position="6"/>
        <end position="24"/>
    </location>
</feature>
<name>A0A6C0K6Z9_9ZZZZ</name>
<keyword evidence="1" id="KW-0472">Membrane</keyword>
<proteinExistence type="predicted"/>
<evidence type="ECO:0000256" key="1">
    <source>
        <dbReference type="SAM" id="Phobius"/>
    </source>
</evidence>
<reference evidence="2" key="1">
    <citation type="journal article" date="2020" name="Nature">
        <title>Giant virus diversity and host interactions through global metagenomics.</title>
        <authorList>
            <person name="Schulz F."/>
            <person name="Roux S."/>
            <person name="Paez-Espino D."/>
            <person name="Jungbluth S."/>
            <person name="Walsh D.A."/>
            <person name="Denef V.J."/>
            <person name="McMahon K.D."/>
            <person name="Konstantinidis K.T."/>
            <person name="Eloe-Fadrosh E.A."/>
            <person name="Kyrpides N.C."/>
            <person name="Woyke T."/>
        </authorList>
    </citation>
    <scope>NUCLEOTIDE SEQUENCE</scope>
    <source>
        <strain evidence="2">GVMAG-S-1101172-89</strain>
    </source>
</reference>
<sequence length="142" mass="16372">MDQYLPPLVAVSAATVIVLLCFTLRVPFFIVGILSVAMAIYVLQDHMIVFSYQYSYASVPAFFKDNASTFITIIVIILSLGFLLFKFGPQTVINNEKTRFDAERQSRGIGFFDRMRNRFFSSGQNYRRDDNFLRSSVYNKYV</sequence>
<keyword evidence="1" id="KW-0812">Transmembrane</keyword>
<organism evidence="2">
    <name type="scientific">viral metagenome</name>
    <dbReference type="NCBI Taxonomy" id="1070528"/>
    <lineage>
        <taxon>unclassified sequences</taxon>
        <taxon>metagenomes</taxon>
        <taxon>organismal metagenomes</taxon>
    </lineage>
</organism>
<feature type="transmembrane region" description="Helical" evidence="1">
    <location>
        <begin position="31"/>
        <end position="55"/>
    </location>
</feature>
<dbReference type="AlphaFoldDB" id="A0A6C0K6Z9"/>
<keyword evidence="1" id="KW-1133">Transmembrane helix</keyword>